<evidence type="ECO:0000256" key="2">
    <source>
        <dbReference type="ARBA" id="ARBA00004922"/>
    </source>
</evidence>
<accession>A0A0C7MVD3</accession>
<comment type="subunit">
    <text evidence="8">Component of the oligosaccharyltransferase (OST) complex.</text>
</comment>
<feature type="transmembrane region" description="Helical" evidence="8">
    <location>
        <begin position="106"/>
        <end position="125"/>
    </location>
</feature>
<evidence type="ECO:0000313" key="9">
    <source>
        <dbReference type="EMBL" id="CEP63906.1"/>
    </source>
</evidence>
<dbReference type="STRING" id="1245769.A0A0C7MVD3"/>
<keyword evidence="5 8" id="KW-0256">Endoplasmic reticulum</keyword>
<dbReference type="GeneID" id="34687427"/>
<dbReference type="GO" id="GO:0006487">
    <property type="term" value="P:protein N-linked glycosylation"/>
    <property type="evidence" value="ECO:0007669"/>
    <property type="project" value="EnsemblFungi"/>
</dbReference>
<sequence>MVSKIAKRKAEASGSSSKFSETFSASWNAYYKQVSGNLHLRLIDSFLVVLVAAGIVQFLFACIIGDSFPLNAFLAGFCACVGQFVLLVSLRMQWVEPFPGVSRDRAFVEFVGGSLVLHFLSLHFVN</sequence>
<feature type="transmembrane region" description="Helical" evidence="8">
    <location>
        <begin position="42"/>
        <end position="66"/>
    </location>
</feature>
<name>A0A0C7MVD3_9SACH</name>
<feature type="transmembrane region" description="Helical" evidence="8">
    <location>
        <begin position="72"/>
        <end position="94"/>
    </location>
</feature>
<gene>
    <name evidence="9" type="ORF">LALA0_S09e05138g</name>
</gene>
<dbReference type="PANTHER" id="PTHR10705">
    <property type="entry name" value="DOLICHYL-DIPHOSPHOOLIGOSACCHARIDE--PROTEIN GLYCOSYLTRANSFERASE SUBUNIT DAD1"/>
    <property type="match status" value="1"/>
</dbReference>
<dbReference type="PIRSF" id="PIRSF005588">
    <property type="entry name" value="DAD"/>
    <property type="match status" value="1"/>
</dbReference>
<keyword evidence="4 8" id="KW-0812">Transmembrane</keyword>
<dbReference type="InterPro" id="IPR003038">
    <property type="entry name" value="DAD/Ost2"/>
</dbReference>
<keyword evidence="10" id="KW-1185">Reference proteome</keyword>
<dbReference type="Pfam" id="PF02109">
    <property type="entry name" value="DAD"/>
    <property type="match status" value="1"/>
</dbReference>
<dbReference type="RefSeq" id="XP_022630118.1">
    <property type="nucleotide sequence ID" value="XM_022770815.1"/>
</dbReference>
<evidence type="ECO:0000256" key="1">
    <source>
        <dbReference type="ARBA" id="ARBA00004477"/>
    </source>
</evidence>
<dbReference type="GO" id="GO:0008250">
    <property type="term" value="C:oligosaccharyltransferase complex"/>
    <property type="evidence" value="ECO:0007669"/>
    <property type="project" value="EnsemblFungi"/>
</dbReference>
<dbReference type="AlphaFoldDB" id="A0A0C7MVD3"/>
<keyword evidence="6 8" id="KW-1133">Transmembrane helix</keyword>
<evidence type="ECO:0000256" key="7">
    <source>
        <dbReference type="ARBA" id="ARBA00023136"/>
    </source>
</evidence>
<evidence type="ECO:0000256" key="6">
    <source>
        <dbReference type="ARBA" id="ARBA00022989"/>
    </source>
</evidence>
<dbReference type="HOGENOM" id="CLU_111220_1_1_1"/>
<comment type="subcellular location">
    <subcellularLocation>
        <location evidence="1 8">Endoplasmic reticulum membrane</location>
        <topology evidence="1 8">Multi-pass membrane protein</topology>
    </subcellularLocation>
</comment>
<evidence type="ECO:0000313" key="10">
    <source>
        <dbReference type="Proteomes" id="UP000054304"/>
    </source>
</evidence>
<evidence type="ECO:0000256" key="5">
    <source>
        <dbReference type="ARBA" id="ARBA00022824"/>
    </source>
</evidence>
<comment type="similarity">
    <text evidence="3 8">Belongs to the DAD/OST2 family.</text>
</comment>
<dbReference type="EMBL" id="LN736368">
    <property type="protein sequence ID" value="CEP63906.1"/>
    <property type="molecule type" value="Genomic_DNA"/>
</dbReference>
<evidence type="ECO:0000256" key="8">
    <source>
        <dbReference type="RuleBase" id="RU361136"/>
    </source>
</evidence>
<dbReference type="PANTHER" id="PTHR10705:SF0">
    <property type="entry name" value="DOLICHYL-DIPHOSPHOOLIGOSACCHARIDE--PROTEIN GLYCOSYLTRANSFERASE SUBUNIT DAD1"/>
    <property type="match status" value="1"/>
</dbReference>
<comment type="pathway">
    <text evidence="2 8">Protein modification; protein glycosylation.</text>
</comment>
<protein>
    <recommendedName>
        <fullName evidence="8">Dolichyl-diphosphooligosaccharide--protein glycosyltransferase subunit OST2</fullName>
        <shortName evidence="8">Oligosaccharyl transferase subunit OST2</shortName>
    </recommendedName>
</protein>
<dbReference type="Proteomes" id="UP000054304">
    <property type="component" value="Unassembled WGS sequence"/>
</dbReference>
<comment type="function">
    <text evidence="8">Subunit of the oligosaccharyl transferase (OST) complex that catalyzes the initial transfer of a defined glycan (Glc(3)Man(9)GlcNAc(2) in eukaryotes) from the lipid carrier dolichol-pyrophosphate to an asparagine residue within an Asn-X-Ser/Thr consensus motif in nascent polypeptide chains, the first step in protein N-glycosylation. N-glycosylation occurs cotranslationally and the complex associates with the Sec61 complex at the channel-forming translocon complex that mediates protein translocation across the endoplasmic reticulum (ER). All subunits are required for a maximal enzyme activity.</text>
</comment>
<evidence type="ECO:0000256" key="4">
    <source>
        <dbReference type="ARBA" id="ARBA00022692"/>
    </source>
</evidence>
<keyword evidence="7 8" id="KW-0472">Membrane</keyword>
<proteinExistence type="inferred from homology"/>
<reference evidence="9 10" key="1">
    <citation type="submission" date="2014-12" db="EMBL/GenBank/DDBJ databases">
        <authorList>
            <person name="Neuveglise Cecile"/>
        </authorList>
    </citation>
    <scope>NUCLEOTIDE SEQUENCE [LARGE SCALE GENOMIC DNA]</scope>
    <source>
        <strain evidence="9 10">CBS 12615</strain>
    </source>
</reference>
<evidence type="ECO:0000256" key="3">
    <source>
        <dbReference type="ARBA" id="ARBA00009386"/>
    </source>
</evidence>
<dbReference type="OrthoDB" id="445566at2759"/>
<dbReference type="UniPathway" id="UPA00378"/>
<organism evidence="9 10">
    <name type="scientific">Lachancea lanzarotensis</name>
    <dbReference type="NCBI Taxonomy" id="1245769"/>
    <lineage>
        <taxon>Eukaryota</taxon>
        <taxon>Fungi</taxon>
        <taxon>Dikarya</taxon>
        <taxon>Ascomycota</taxon>
        <taxon>Saccharomycotina</taxon>
        <taxon>Saccharomycetes</taxon>
        <taxon>Saccharomycetales</taxon>
        <taxon>Saccharomycetaceae</taxon>
        <taxon>Lachancea</taxon>
    </lineage>
</organism>